<dbReference type="SUPFAM" id="SSF54695">
    <property type="entry name" value="POZ domain"/>
    <property type="match status" value="1"/>
</dbReference>
<reference evidence="2" key="1">
    <citation type="submission" date="2021-02" db="EMBL/GenBank/DDBJ databases">
        <authorList>
            <person name="Nowell W R."/>
        </authorList>
    </citation>
    <scope>NUCLEOTIDE SEQUENCE</scope>
</reference>
<organism evidence="2 4">
    <name type="scientific">Adineta steineri</name>
    <dbReference type="NCBI Taxonomy" id="433720"/>
    <lineage>
        <taxon>Eukaryota</taxon>
        <taxon>Metazoa</taxon>
        <taxon>Spiralia</taxon>
        <taxon>Gnathifera</taxon>
        <taxon>Rotifera</taxon>
        <taxon>Eurotatoria</taxon>
        <taxon>Bdelloidea</taxon>
        <taxon>Adinetida</taxon>
        <taxon>Adinetidae</taxon>
        <taxon>Adineta</taxon>
    </lineage>
</organism>
<dbReference type="EMBL" id="CAJNON010000012">
    <property type="protein sequence ID" value="CAF0771955.1"/>
    <property type="molecule type" value="Genomic_DNA"/>
</dbReference>
<feature type="domain" description="BTB" evidence="1">
    <location>
        <begin position="134"/>
        <end position="202"/>
    </location>
</feature>
<dbReference type="SMART" id="SM00225">
    <property type="entry name" value="BTB"/>
    <property type="match status" value="1"/>
</dbReference>
<evidence type="ECO:0000313" key="3">
    <source>
        <dbReference type="EMBL" id="CAF3558456.1"/>
    </source>
</evidence>
<dbReference type="InterPro" id="IPR051481">
    <property type="entry name" value="BTB-POZ/Galectin-3-binding"/>
</dbReference>
<protein>
    <recommendedName>
        <fullName evidence="1">BTB domain-containing protein</fullName>
    </recommendedName>
</protein>
<dbReference type="AlphaFoldDB" id="A0A813QTU7"/>
<dbReference type="CDD" id="cd18186">
    <property type="entry name" value="BTB_POZ_ZBTB_KLHL-like"/>
    <property type="match status" value="1"/>
</dbReference>
<proteinExistence type="predicted"/>
<dbReference type="Gene3D" id="3.30.710.10">
    <property type="entry name" value="Potassium Channel Kv1.1, Chain A"/>
    <property type="match status" value="1"/>
</dbReference>
<comment type="caution">
    <text evidence="2">The sequence shown here is derived from an EMBL/GenBank/DDBJ whole genome shotgun (WGS) entry which is preliminary data.</text>
</comment>
<dbReference type="Proteomes" id="UP000663891">
    <property type="component" value="Unassembled WGS sequence"/>
</dbReference>
<dbReference type="PANTHER" id="PTHR24410">
    <property type="entry name" value="HL07962P-RELATED"/>
    <property type="match status" value="1"/>
</dbReference>
<name>A0A813QTU7_9BILA</name>
<dbReference type="PROSITE" id="PS50097">
    <property type="entry name" value="BTB"/>
    <property type="match status" value="1"/>
</dbReference>
<evidence type="ECO:0000313" key="4">
    <source>
        <dbReference type="Proteomes" id="UP000663891"/>
    </source>
</evidence>
<dbReference type="InterPro" id="IPR011333">
    <property type="entry name" value="SKP1/BTB/POZ_sf"/>
</dbReference>
<gene>
    <name evidence="3" type="ORF">OKA104_LOCUS4460</name>
    <name evidence="2" type="ORF">VCS650_LOCUS2421</name>
</gene>
<dbReference type="CDD" id="cd02859">
    <property type="entry name" value="E_set_AMPKbeta_like_N"/>
    <property type="match status" value="1"/>
</dbReference>
<dbReference type="PANTHER" id="PTHR24410:SF23">
    <property type="entry name" value="BTB DOMAIN-CONTAINING PROTEIN-RELATED"/>
    <property type="match status" value="1"/>
</dbReference>
<dbReference type="Gene3D" id="2.60.40.10">
    <property type="entry name" value="Immunoglobulins"/>
    <property type="match status" value="1"/>
</dbReference>
<dbReference type="EMBL" id="CAJOAY010000144">
    <property type="protein sequence ID" value="CAF3558456.1"/>
    <property type="molecule type" value="Genomic_DNA"/>
</dbReference>
<evidence type="ECO:0000259" key="1">
    <source>
        <dbReference type="PROSITE" id="PS50097"/>
    </source>
</evidence>
<dbReference type="InterPro" id="IPR011705">
    <property type="entry name" value="BACK"/>
</dbReference>
<dbReference type="InterPro" id="IPR013783">
    <property type="entry name" value="Ig-like_fold"/>
</dbReference>
<dbReference type="Pfam" id="PF00651">
    <property type="entry name" value="BTB"/>
    <property type="match status" value="1"/>
</dbReference>
<dbReference type="OrthoDB" id="6359816at2759"/>
<dbReference type="Proteomes" id="UP000663881">
    <property type="component" value="Unassembled WGS sequence"/>
</dbReference>
<sequence>MNELWKKQKYPITFQLCTASKFDRIELYGSFTSLGWKKPIAQLTYAYQKAPEEFIYSEVVQLIPGNYEYKYKINDQNWIINQNERKIKDNNSLTKEDFVQLIIDRSNFQEKKNVDDQIRYHDAAMLLYTTHLLSDIELVVNNEQHYKAHRAILSAGSDFFKAMFESNMTESTSKTISLKLDDVSSFPAVLKFLYVGSLEANYLNFDQIESLLKLADMYQIPTLFKALLDLTTKEIDANNCLHLLFMEKYLGDDWPTVRKQCIQIAAKHFLYICHQEEFSGLPFNALSDILDHKDIIICNQAMLYVALHRWAINSSKGNDSDCKIDKYMVPDLYHDAIKKCTEFYKNPATIVCFFADGTERYTTMTINAMNSFLNFTPYVMVGLLVMNNETKKLVLEKIDRKHHYRIICKQTSKSPIIKDWNPTQYKLDIIKYSYDGFQEIYWMDSDTAVYRDMTASLSAFRLSTHVFYFTLDHVMYDQNFLNKWQEQHQQTFIPQACFMGFKSIAITSFFDLWKQAWNTWTQPQPFSVYKDPNPSFPGSAFCIEQYALGNAVHSYITKQASTVNSLLIAQYINVIPRNLIFIPQTQQQQITNESLKLRSMIGRQPCTSSVPRCVPYVYSISRYTSSYLAIVKNPMVSVNQCNGAVFIDDFLDCFVHFYNENYDEGYQWYLKNMASS</sequence>
<dbReference type="InterPro" id="IPR000210">
    <property type="entry name" value="BTB/POZ_dom"/>
</dbReference>
<evidence type="ECO:0000313" key="2">
    <source>
        <dbReference type="EMBL" id="CAF0771955.1"/>
    </source>
</evidence>
<accession>A0A813QTU7</accession>
<dbReference type="Gene3D" id="1.25.40.420">
    <property type="match status" value="1"/>
</dbReference>
<dbReference type="Pfam" id="PF07707">
    <property type="entry name" value="BACK"/>
    <property type="match status" value="1"/>
</dbReference>